<organism evidence="2 3">
    <name type="scientific">Hyaloperonospora arabidopsidis (strain Emoy2)</name>
    <name type="common">Downy mildew agent</name>
    <name type="synonym">Peronospora arabidopsidis</name>
    <dbReference type="NCBI Taxonomy" id="559515"/>
    <lineage>
        <taxon>Eukaryota</taxon>
        <taxon>Sar</taxon>
        <taxon>Stramenopiles</taxon>
        <taxon>Oomycota</taxon>
        <taxon>Peronosporomycetes</taxon>
        <taxon>Peronosporales</taxon>
        <taxon>Peronosporaceae</taxon>
        <taxon>Hyaloperonospora</taxon>
    </lineage>
</organism>
<dbReference type="VEuPathDB" id="FungiDB:HpaG812188"/>
<dbReference type="EMBL" id="ABWE02001950">
    <property type="status" value="NOT_ANNOTATED_CDS"/>
    <property type="molecule type" value="Genomic_DNA"/>
</dbReference>
<reference evidence="2" key="2">
    <citation type="submission" date="2015-06" db="UniProtKB">
        <authorList>
            <consortium name="EnsemblProtists"/>
        </authorList>
    </citation>
    <scope>IDENTIFICATION</scope>
    <source>
        <strain evidence="2">Emoy2</strain>
    </source>
</reference>
<dbReference type="InParanoid" id="M4C009"/>
<protein>
    <submittedName>
        <fullName evidence="2">Uncharacterized protein</fullName>
    </submittedName>
</protein>
<name>M4C009_HYAAE</name>
<dbReference type="AlphaFoldDB" id="M4C009"/>
<evidence type="ECO:0000313" key="2">
    <source>
        <dbReference type="EnsemblProtists" id="HpaP812188"/>
    </source>
</evidence>
<keyword evidence="3" id="KW-1185">Reference proteome</keyword>
<evidence type="ECO:0000313" key="3">
    <source>
        <dbReference type="Proteomes" id="UP000011713"/>
    </source>
</evidence>
<feature type="compositionally biased region" description="Low complexity" evidence="1">
    <location>
        <begin position="22"/>
        <end position="34"/>
    </location>
</feature>
<dbReference type="HOGENOM" id="CLU_1470884_0_0_1"/>
<feature type="region of interest" description="Disordered" evidence="1">
    <location>
        <begin position="14"/>
        <end position="46"/>
    </location>
</feature>
<reference evidence="3" key="1">
    <citation type="journal article" date="2010" name="Science">
        <title>Signatures of adaptation to obligate biotrophy in the Hyaloperonospora arabidopsidis genome.</title>
        <authorList>
            <person name="Baxter L."/>
            <person name="Tripathy S."/>
            <person name="Ishaque N."/>
            <person name="Boot N."/>
            <person name="Cabral A."/>
            <person name="Kemen E."/>
            <person name="Thines M."/>
            <person name="Ah-Fong A."/>
            <person name="Anderson R."/>
            <person name="Badejoko W."/>
            <person name="Bittner-Eddy P."/>
            <person name="Boore J.L."/>
            <person name="Chibucos M.C."/>
            <person name="Coates M."/>
            <person name="Dehal P."/>
            <person name="Delehaunty K."/>
            <person name="Dong S."/>
            <person name="Downton P."/>
            <person name="Dumas B."/>
            <person name="Fabro G."/>
            <person name="Fronick C."/>
            <person name="Fuerstenberg S.I."/>
            <person name="Fulton L."/>
            <person name="Gaulin E."/>
            <person name="Govers F."/>
            <person name="Hughes L."/>
            <person name="Humphray S."/>
            <person name="Jiang R.H."/>
            <person name="Judelson H."/>
            <person name="Kamoun S."/>
            <person name="Kyung K."/>
            <person name="Meijer H."/>
            <person name="Minx P."/>
            <person name="Morris P."/>
            <person name="Nelson J."/>
            <person name="Phuntumart V."/>
            <person name="Qutob D."/>
            <person name="Rehmany A."/>
            <person name="Rougon-Cardoso A."/>
            <person name="Ryden P."/>
            <person name="Torto-Alalibo T."/>
            <person name="Studholme D."/>
            <person name="Wang Y."/>
            <person name="Win J."/>
            <person name="Wood J."/>
            <person name="Clifton S.W."/>
            <person name="Rogers J."/>
            <person name="Van den Ackerveken G."/>
            <person name="Jones J.D."/>
            <person name="McDowell J.M."/>
            <person name="Beynon J."/>
            <person name="Tyler B.M."/>
        </authorList>
    </citation>
    <scope>NUCLEOTIDE SEQUENCE [LARGE SCALE GENOMIC DNA]</scope>
    <source>
        <strain evidence="3">Emoy2</strain>
    </source>
</reference>
<accession>M4C009</accession>
<proteinExistence type="predicted"/>
<sequence>MAIQFPDKGVVTGRIPKSSSTAAKLGSGAKQASGSGSGGPRQSERSVCVAPNTVRSRCFRLTSCGMERSFFGLAVKSRKFALAASVIAIGGEAACSSPEATSLLLSIMGTASTKDHSSSLSSDCSAKSAKRVDVIGARRGWCLGRGRLALPRWIGTVTHCFLGAGATRFPALIGGVTATGSTVS</sequence>
<dbReference type="EnsemblProtists" id="HpaT812188">
    <property type="protein sequence ID" value="HpaP812188"/>
    <property type="gene ID" value="HpaG812188"/>
</dbReference>
<dbReference type="Proteomes" id="UP000011713">
    <property type="component" value="Unassembled WGS sequence"/>
</dbReference>
<evidence type="ECO:0000256" key="1">
    <source>
        <dbReference type="SAM" id="MobiDB-lite"/>
    </source>
</evidence>